<sequence length="227" mass="24862">MWNSRPYDTVIGRYMSFGPAHIGKIRFNDVVRSVDPFALEAADLVPAIPTDLKAWFRLAGLSRSLLPPSDLRLSCQHSVCARSLASFPSRLRVFSQLPSLSSSGLLDETFTAMYPSDDVAFSEEDAGFHELMVLTPNGPGTTVEALPGLSANESAIIKAIIEPAQETGWRVFGTSWERHLVRPDPVPQSLTSASLPHFTVVVSRDTAELRNGKTKIFVHFGTDAVSY</sequence>
<evidence type="ECO:0000313" key="2">
    <source>
        <dbReference type="Proteomes" id="UP000053660"/>
    </source>
</evidence>
<accession>A0A0B1SQZ3</accession>
<dbReference type="Proteomes" id="UP000053660">
    <property type="component" value="Unassembled WGS sequence"/>
</dbReference>
<organism evidence="1 2">
    <name type="scientific">Oesophagostomum dentatum</name>
    <name type="common">Nodular worm</name>
    <dbReference type="NCBI Taxonomy" id="61180"/>
    <lineage>
        <taxon>Eukaryota</taxon>
        <taxon>Metazoa</taxon>
        <taxon>Ecdysozoa</taxon>
        <taxon>Nematoda</taxon>
        <taxon>Chromadorea</taxon>
        <taxon>Rhabditida</taxon>
        <taxon>Rhabditina</taxon>
        <taxon>Rhabditomorpha</taxon>
        <taxon>Strongyloidea</taxon>
        <taxon>Strongylidae</taxon>
        <taxon>Oesophagostomum</taxon>
    </lineage>
</organism>
<proteinExistence type="predicted"/>
<dbReference type="OrthoDB" id="5834402at2759"/>
<reference evidence="1 2" key="1">
    <citation type="submission" date="2014-03" db="EMBL/GenBank/DDBJ databases">
        <title>Draft genome of the hookworm Oesophagostomum dentatum.</title>
        <authorList>
            <person name="Mitreva M."/>
        </authorList>
    </citation>
    <scope>NUCLEOTIDE SEQUENCE [LARGE SCALE GENOMIC DNA]</scope>
    <source>
        <strain evidence="1 2">OD-Hann</strain>
    </source>
</reference>
<name>A0A0B1SQZ3_OESDE</name>
<dbReference type="EMBL" id="KN562079">
    <property type="protein sequence ID" value="KHJ85942.1"/>
    <property type="molecule type" value="Genomic_DNA"/>
</dbReference>
<keyword evidence="2" id="KW-1185">Reference proteome</keyword>
<protein>
    <submittedName>
        <fullName evidence="1">Uncharacterized protein</fullName>
    </submittedName>
</protein>
<gene>
    <name evidence="1" type="ORF">OESDEN_14320</name>
</gene>
<dbReference type="AlphaFoldDB" id="A0A0B1SQZ3"/>
<evidence type="ECO:0000313" key="1">
    <source>
        <dbReference type="EMBL" id="KHJ85942.1"/>
    </source>
</evidence>